<keyword evidence="4" id="KW-0963">Cytoplasm</keyword>
<feature type="non-terminal residue" evidence="5">
    <location>
        <position position="1"/>
    </location>
</feature>
<evidence type="ECO:0000256" key="2">
    <source>
        <dbReference type="ARBA" id="ARBA00009636"/>
    </source>
</evidence>
<feature type="non-terminal residue" evidence="5">
    <location>
        <position position="84"/>
    </location>
</feature>
<protein>
    <submittedName>
        <fullName evidence="5">Beta-tubulin</fullName>
    </submittedName>
</protein>
<comment type="subcellular location">
    <subcellularLocation>
        <location evidence="1">Cytoplasm</location>
        <location evidence="1">Cytoskeleton</location>
    </subcellularLocation>
</comment>
<dbReference type="SUPFAM" id="SSF52490">
    <property type="entry name" value="Tubulin nucleotide-binding domain-like"/>
    <property type="match status" value="1"/>
</dbReference>
<organism evidence="5">
    <name type="scientific">Sporobolomyces pararoseus</name>
    <dbReference type="NCBI Taxonomy" id="5003"/>
    <lineage>
        <taxon>Eukaryota</taxon>
        <taxon>Fungi</taxon>
        <taxon>Dikarya</taxon>
        <taxon>Basidiomycota</taxon>
        <taxon>Pucciniomycotina</taxon>
        <taxon>Microbotryomycetes</taxon>
        <taxon>Sporidiobolales</taxon>
        <taxon>Sporidiobolaceae</taxon>
        <taxon>Sporobolomyces</taxon>
    </lineage>
</organism>
<comment type="similarity">
    <text evidence="2">Belongs to the tubulin family.</text>
</comment>
<dbReference type="GO" id="GO:0005525">
    <property type="term" value="F:GTP binding"/>
    <property type="evidence" value="ECO:0007669"/>
    <property type="project" value="InterPro"/>
</dbReference>
<proteinExistence type="inferred from homology"/>
<evidence type="ECO:0000256" key="4">
    <source>
        <dbReference type="ARBA" id="ARBA00023212"/>
    </source>
</evidence>
<sequence>RELNSSTLSSMSFARRLRTVTAFKVSNLLTLSDDICFRTLKLTSPTHGDLNALVSTVMSSITTCLRVPRSLELRSSQARCQHGS</sequence>
<dbReference type="PRINTS" id="PR01163">
    <property type="entry name" value="BETATUBULIN"/>
</dbReference>
<dbReference type="InterPro" id="IPR002453">
    <property type="entry name" value="Beta_tubulin"/>
</dbReference>
<dbReference type="GO" id="GO:0007017">
    <property type="term" value="P:microtubule-based process"/>
    <property type="evidence" value="ECO:0007669"/>
    <property type="project" value="InterPro"/>
</dbReference>
<keyword evidence="4" id="KW-0206">Cytoskeleton</keyword>
<accession>Q09192</accession>
<dbReference type="GO" id="GO:0005874">
    <property type="term" value="C:microtubule"/>
    <property type="evidence" value="ECO:0007669"/>
    <property type="project" value="UniProtKB-KW"/>
</dbReference>
<name>Q09192_9BASI</name>
<evidence type="ECO:0000256" key="1">
    <source>
        <dbReference type="ARBA" id="ARBA00004245"/>
    </source>
</evidence>
<dbReference type="AlphaFoldDB" id="Q09192"/>
<dbReference type="Gene3D" id="3.40.50.1440">
    <property type="entry name" value="Tubulin/FtsZ, GTPase domain"/>
    <property type="match status" value="1"/>
</dbReference>
<evidence type="ECO:0000313" key="5">
    <source>
        <dbReference type="EMBL" id="AAA75412.1"/>
    </source>
</evidence>
<dbReference type="EMBL" id="L47268">
    <property type="protein sequence ID" value="AAA75412.1"/>
    <property type="molecule type" value="Genomic_DNA"/>
</dbReference>
<reference evidence="5" key="1">
    <citation type="submission" date="1995-09" db="EMBL/GenBank/DDBJ databases">
        <title>The beta-tubuiln genes from fungi.</title>
        <authorList>
            <person name="Li J."/>
            <person name="Edlind T.D."/>
        </authorList>
    </citation>
    <scope>NUCLEOTIDE SEQUENCE</scope>
</reference>
<dbReference type="GO" id="GO:0005200">
    <property type="term" value="F:structural constituent of cytoskeleton"/>
    <property type="evidence" value="ECO:0007669"/>
    <property type="project" value="InterPro"/>
</dbReference>
<evidence type="ECO:0000256" key="3">
    <source>
        <dbReference type="ARBA" id="ARBA00022701"/>
    </source>
</evidence>
<dbReference type="GO" id="GO:0003924">
    <property type="term" value="F:GTPase activity"/>
    <property type="evidence" value="ECO:0007669"/>
    <property type="project" value="InterPro"/>
</dbReference>
<keyword evidence="3" id="KW-0493">Microtubule</keyword>
<dbReference type="InterPro" id="IPR036525">
    <property type="entry name" value="Tubulin/FtsZ_GTPase_sf"/>
</dbReference>